<dbReference type="EMBL" id="PYGD01000002">
    <property type="protein sequence ID" value="PSK93273.1"/>
    <property type="molecule type" value="Genomic_DNA"/>
</dbReference>
<name>A0A2P8D7T3_9BACT</name>
<dbReference type="InterPro" id="IPR001646">
    <property type="entry name" value="5peptide_repeat"/>
</dbReference>
<organism evidence="1 2">
    <name type="scientific">Taibaiella chishuiensis</name>
    <dbReference type="NCBI Taxonomy" id="1434707"/>
    <lineage>
        <taxon>Bacteria</taxon>
        <taxon>Pseudomonadati</taxon>
        <taxon>Bacteroidota</taxon>
        <taxon>Chitinophagia</taxon>
        <taxon>Chitinophagales</taxon>
        <taxon>Chitinophagaceae</taxon>
        <taxon>Taibaiella</taxon>
    </lineage>
</organism>
<reference evidence="1 2" key="1">
    <citation type="submission" date="2018-03" db="EMBL/GenBank/DDBJ databases">
        <title>Genomic Encyclopedia of Type Strains, Phase III (KMG-III): the genomes of soil and plant-associated and newly described type strains.</title>
        <authorList>
            <person name="Whitman W."/>
        </authorList>
    </citation>
    <scope>NUCLEOTIDE SEQUENCE [LARGE SCALE GENOMIC DNA]</scope>
    <source>
        <strain evidence="1 2">CGMCC 1.12700</strain>
    </source>
</reference>
<protein>
    <submittedName>
        <fullName evidence="1">Uncharacterized protein YjbI with pentapeptide repeats</fullName>
    </submittedName>
</protein>
<evidence type="ECO:0000313" key="2">
    <source>
        <dbReference type="Proteomes" id="UP000240572"/>
    </source>
</evidence>
<gene>
    <name evidence="1" type="ORF">B0I18_102243</name>
</gene>
<dbReference type="Gene3D" id="2.160.20.80">
    <property type="entry name" value="E3 ubiquitin-protein ligase SopA"/>
    <property type="match status" value="1"/>
</dbReference>
<dbReference type="PANTHER" id="PTHR42999">
    <property type="entry name" value="ANTIBIOTIC RESISTANCE PROTEIN MCBG"/>
    <property type="match status" value="1"/>
</dbReference>
<dbReference type="InterPro" id="IPR052949">
    <property type="entry name" value="PA_immunity-related"/>
</dbReference>
<dbReference type="SUPFAM" id="SSF141571">
    <property type="entry name" value="Pentapeptide repeat-like"/>
    <property type="match status" value="1"/>
</dbReference>
<dbReference type="Proteomes" id="UP000240572">
    <property type="component" value="Unassembled WGS sequence"/>
</dbReference>
<proteinExistence type="predicted"/>
<keyword evidence="2" id="KW-1185">Reference proteome</keyword>
<evidence type="ECO:0000313" key="1">
    <source>
        <dbReference type="EMBL" id="PSK93273.1"/>
    </source>
</evidence>
<comment type="caution">
    <text evidence="1">The sequence shown here is derived from an EMBL/GenBank/DDBJ whole genome shotgun (WGS) entry which is preliminary data.</text>
</comment>
<dbReference type="Pfam" id="PF13599">
    <property type="entry name" value="Pentapeptide_4"/>
    <property type="match status" value="1"/>
</dbReference>
<dbReference type="AlphaFoldDB" id="A0A2P8D7T3"/>
<accession>A0A2P8D7T3</accession>
<dbReference type="PANTHER" id="PTHR42999:SF1">
    <property type="entry name" value="PENTAPEPTIDE REPEAT-CONTAINING PROTEIN"/>
    <property type="match status" value="1"/>
</dbReference>
<sequence length="211" mass="24279">MVRVDEFFSFAGHNPKKSKTKMEPEYITDRIFDKWDATLQPLPKAEYERCTFTGCQFQEADLKQQLFTGCTFISCNLSLAKLNQASIRDTHFKDCKMLGLQFPNCNTFGMTFSFDNCLLDHASFYQLKLTKTRFRNCQLKEADFSESDFSNAVFEQCDLAGATFDRSVLEKADFRTAVNYAINPEKNRIKKARFSLPAVTGLLAHYDIKID</sequence>